<dbReference type="PROSITE" id="PS00595">
    <property type="entry name" value="AA_TRANSFER_CLASS_5"/>
    <property type="match status" value="1"/>
</dbReference>
<evidence type="ECO:0000256" key="4">
    <source>
        <dbReference type="RuleBase" id="RU004504"/>
    </source>
</evidence>
<dbReference type="PANTHER" id="PTHR43586">
    <property type="entry name" value="CYSTEINE DESULFURASE"/>
    <property type="match status" value="1"/>
</dbReference>
<sequence>MTLPATKLKMDVLSPVQLLAHREQFPALGHNYYFNFGGQGPLPQPALDEMVRAYQYLQRVGPFSSQANGWVSDQVENTRQAMAAELLVPPETLSLTESVSGGGNIALWGCNWQPGDRLLLSDCEHPTVMAIGRQLGHRFGVQVDICPILAPLREGTLVATLAAQVQPQTRVVAFSHVLWNTGEVLPVQQIAAACRVANPNLLIVVDAAQSVGMLPPSLGSLEVDAYAFTGHKWWCGPDGLGGLYIPPASLDQFEPTYLGWRSGPTDAQGRPTRWYPDGRRFEVATSAFPLGVGLQRALKLHGALLSPQDRYERIKMLAQQLWDRLQSIPGVNCLLPCAPDSGLVSFQLEGVDHFQFVHQLEDQGFLLRLIKFPNCIRACVHYLTLESEIEALYQQIQANLC</sequence>
<dbReference type="GO" id="GO:0008483">
    <property type="term" value="F:transaminase activity"/>
    <property type="evidence" value="ECO:0007669"/>
    <property type="project" value="UniProtKB-KW"/>
</dbReference>
<dbReference type="SUPFAM" id="SSF53383">
    <property type="entry name" value="PLP-dependent transferases"/>
    <property type="match status" value="1"/>
</dbReference>
<keyword evidence="2" id="KW-0663">Pyridoxal phosphate</keyword>
<dbReference type="InterPro" id="IPR015422">
    <property type="entry name" value="PyrdxlP-dep_Trfase_small"/>
</dbReference>
<keyword evidence="7" id="KW-1185">Reference proteome</keyword>
<dbReference type="InterPro" id="IPR015424">
    <property type="entry name" value="PyrdxlP-dep_Trfase"/>
</dbReference>
<dbReference type="Proteomes" id="UP000031561">
    <property type="component" value="Unassembled WGS sequence"/>
</dbReference>
<reference evidence="6 7" key="1">
    <citation type="journal article" date="2015" name="Genome Announc.">
        <title>Draft Genome Sequence of Filamentous Marine Cyanobacterium Lyngbya confervoides Strain BDU141951.</title>
        <authorList>
            <person name="Chandrababunaidu M.M."/>
            <person name="Sen D."/>
            <person name="Tripathy S."/>
        </authorList>
    </citation>
    <scope>NUCLEOTIDE SEQUENCE [LARGE SCALE GENOMIC DNA]</scope>
    <source>
        <strain evidence="6 7">BDU141951</strain>
    </source>
</reference>
<dbReference type="Gene3D" id="3.90.1150.10">
    <property type="entry name" value="Aspartate Aminotransferase, domain 1"/>
    <property type="match status" value="1"/>
</dbReference>
<dbReference type="Pfam" id="PF00266">
    <property type="entry name" value="Aminotran_5"/>
    <property type="match status" value="1"/>
</dbReference>
<proteinExistence type="inferred from homology"/>
<dbReference type="Gene3D" id="3.40.640.10">
    <property type="entry name" value="Type I PLP-dependent aspartate aminotransferase-like (Major domain)"/>
    <property type="match status" value="1"/>
</dbReference>
<dbReference type="InterPro" id="IPR000192">
    <property type="entry name" value="Aminotrans_V_dom"/>
</dbReference>
<keyword evidence="6" id="KW-0808">Transferase</keyword>
<evidence type="ECO:0000313" key="6">
    <source>
        <dbReference type="EMBL" id="MCM1981961.1"/>
    </source>
</evidence>
<comment type="cofactor">
    <cofactor evidence="1 4">
        <name>pyridoxal 5'-phosphate</name>
        <dbReference type="ChEBI" id="CHEBI:597326"/>
    </cofactor>
</comment>
<dbReference type="InterPro" id="IPR015421">
    <property type="entry name" value="PyrdxlP-dep_Trfase_major"/>
</dbReference>
<comment type="similarity">
    <text evidence="3">Belongs to the class-V pyridoxal-phosphate-dependent aminotransferase family.</text>
</comment>
<evidence type="ECO:0000259" key="5">
    <source>
        <dbReference type="Pfam" id="PF00266"/>
    </source>
</evidence>
<comment type="caution">
    <text evidence="6">The sequence shown here is derived from an EMBL/GenBank/DDBJ whole genome shotgun (WGS) entry which is preliminary data.</text>
</comment>
<dbReference type="InterPro" id="IPR020578">
    <property type="entry name" value="Aminotrans_V_PyrdxlP_BS"/>
</dbReference>
<evidence type="ECO:0000256" key="2">
    <source>
        <dbReference type="ARBA" id="ARBA00022898"/>
    </source>
</evidence>
<dbReference type="AlphaFoldDB" id="A0ABD4SZX0"/>
<evidence type="ECO:0000256" key="1">
    <source>
        <dbReference type="ARBA" id="ARBA00001933"/>
    </source>
</evidence>
<evidence type="ECO:0000313" key="7">
    <source>
        <dbReference type="Proteomes" id="UP000031561"/>
    </source>
</evidence>
<protein>
    <submittedName>
        <fullName evidence="6">Aminotransferase class V-fold PLP-dependent enzyme</fullName>
    </submittedName>
</protein>
<dbReference type="PANTHER" id="PTHR43586:SF4">
    <property type="entry name" value="ISOPENICILLIN N EPIMERASE"/>
    <property type="match status" value="1"/>
</dbReference>
<accession>A0ABD4SZX0</accession>
<keyword evidence="6" id="KW-0032">Aminotransferase</keyword>
<evidence type="ECO:0000256" key="3">
    <source>
        <dbReference type="RuleBase" id="RU004075"/>
    </source>
</evidence>
<dbReference type="RefSeq" id="WP_236096060.1">
    <property type="nucleotide sequence ID" value="NZ_JTHE03000024.1"/>
</dbReference>
<organism evidence="6 7">
    <name type="scientific">Lyngbya confervoides BDU141951</name>
    <dbReference type="NCBI Taxonomy" id="1574623"/>
    <lineage>
        <taxon>Bacteria</taxon>
        <taxon>Bacillati</taxon>
        <taxon>Cyanobacteriota</taxon>
        <taxon>Cyanophyceae</taxon>
        <taxon>Oscillatoriophycideae</taxon>
        <taxon>Oscillatoriales</taxon>
        <taxon>Microcoleaceae</taxon>
        <taxon>Lyngbya</taxon>
    </lineage>
</organism>
<feature type="domain" description="Aminotransferase class V" evidence="5">
    <location>
        <begin position="40"/>
        <end position="368"/>
    </location>
</feature>
<gene>
    <name evidence="6" type="ORF">QQ91_0003820</name>
</gene>
<name>A0ABD4SZX0_9CYAN</name>
<dbReference type="EMBL" id="JTHE03000024">
    <property type="protein sequence ID" value="MCM1981961.1"/>
    <property type="molecule type" value="Genomic_DNA"/>
</dbReference>